<dbReference type="InterPro" id="IPR023950">
    <property type="entry name" value="Hmp"/>
</dbReference>
<evidence type="ECO:0000256" key="11">
    <source>
        <dbReference type="ARBA" id="ARBA00023002"/>
    </source>
</evidence>
<dbReference type="SUPFAM" id="SSF52343">
    <property type="entry name" value="Ferredoxin reductase-like, C-terminal NADP-linked domain"/>
    <property type="match status" value="1"/>
</dbReference>
<keyword evidence="10 17" id="KW-0521">NADP</keyword>
<dbReference type="GO" id="GO:0019825">
    <property type="term" value="F:oxygen binding"/>
    <property type="evidence" value="ECO:0007669"/>
    <property type="project" value="InterPro"/>
</dbReference>
<dbReference type="InterPro" id="IPR001433">
    <property type="entry name" value="OxRdtase_FAD/NAD-bd"/>
</dbReference>
<dbReference type="InterPro" id="IPR017927">
    <property type="entry name" value="FAD-bd_FR_type"/>
</dbReference>
<dbReference type="PROSITE" id="PS51384">
    <property type="entry name" value="FAD_FR"/>
    <property type="match status" value="1"/>
</dbReference>
<feature type="site" description="Influences the redox potential of the prosthetic heme and FAD groups" evidence="17">
    <location>
        <position position="396"/>
    </location>
</feature>
<feature type="region of interest" description="Reductase" evidence="17">
    <location>
        <begin position="149"/>
        <end position="405"/>
    </location>
</feature>
<evidence type="ECO:0000256" key="12">
    <source>
        <dbReference type="ARBA" id="ARBA00023004"/>
    </source>
</evidence>
<feature type="binding site" evidence="17">
    <location>
        <position position="190"/>
    </location>
    <ligand>
        <name>FAD</name>
        <dbReference type="ChEBI" id="CHEBI:57692"/>
    </ligand>
</feature>
<keyword evidence="8 17" id="KW-0479">Metal-binding</keyword>
<evidence type="ECO:0000259" key="18">
    <source>
        <dbReference type="PROSITE" id="PS01033"/>
    </source>
</evidence>
<dbReference type="InterPro" id="IPR000971">
    <property type="entry name" value="Globin"/>
</dbReference>
<keyword evidence="13 17" id="KW-0520">NAD</keyword>
<comment type="catalytic activity">
    <reaction evidence="16 17">
        <text>2 nitric oxide + NADPH + 2 O2 = 2 nitrate + NADP(+) + H(+)</text>
        <dbReference type="Rhea" id="RHEA:19465"/>
        <dbReference type="ChEBI" id="CHEBI:15378"/>
        <dbReference type="ChEBI" id="CHEBI:15379"/>
        <dbReference type="ChEBI" id="CHEBI:16480"/>
        <dbReference type="ChEBI" id="CHEBI:17632"/>
        <dbReference type="ChEBI" id="CHEBI:57783"/>
        <dbReference type="ChEBI" id="CHEBI:58349"/>
        <dbReference type="EC" id="1.14.12.17"/>
    </reaction>
</comment>
<dbReference type="AlphaFoldDB" id="A0A923KJR8"/>
<dbReference type="Gene3D" id="2.40.30.10">
    <property type="entry name" value="Translation factors"/>
    <property type="match status" value="1"/>
</dbReference>
<organism evidence="20 21">
    <name type="scientific">Undibacterium jejuense</name>
    <dbReference type="NCBI Taxonomy" id="1344949"/>
    <lineage>
        <taxon>Bacteria</taxon>
        <taxon>Pseudomonadati</taxon>
        <taxon>Pseudomonadota</taxon>
        <taxon>Betaproteobacteria</taxon>
        <taxon>Burkholderiales</taxon>
        <taxon>Oxalobacteraceae</taxon>
        <taxon>Undibacterium</taxon>
    </lineage>
</organism>
<dbReference type="PANTHER" id="PTHR43396:SF3">
    <property type="entry name" value="FLAVOHEMOPROTEIN"/>
    <property type="match status" value="1"/>
</dbReference>
<dbReference type="GO" id="GO:0071949">
    <property type="term" value="F:FAD binding"/>
    <property type="evidence" value="ECO:0007669"/>
    <property type="project" value="InterPro"/>
</dbReference>
<evidence type="ECO:0000256" key="9">
    <source>
        <dbReference type="ARBA" id="ARBA00022827"/>
    </source>
</evidence>
<dbReference type="SUPFAM" id="SSF63380">
    <property type="entry name" value="Riboflavin synthase domain-like"/>
    <property type="match status" value="1"/>
</dbReference>
<dbReference type="GO" id="GO:0046872">
    <property type="term" value="F:metal ion binding"/>
    <property type="evidence" value="ECO:0007669"/>
    <property type="project" value="UniProtKB-KW"/>
</dbReference>
<keyword evidence="7 17" id="KW-0285">Flavoprotein</keyword>
<evidence type="ECO:0000256" key="5">
    <source>
        <dbReference type="ARBA" id="ARBA00022617"/>
    </source>
</evidence>
<sequence length="405" mass="44675">MLDSTTRELIKSTVPVLTQHGVTLTRHFYARMFAHNPELKPMFNQTSQQAGRQQQALAMAVLAYAEHIDNPEVLQPVLNLVANKHVSLGIRAEHYPIVGKHLLASIQEVLGDAASDALIDAWAAAYGQLADILIAHENHIYQQAANQDAGWSGWRSFRVEKTVIESDEIKSFYLTPADGGQVPLYRPGQYISVKVHIPTMGISQARQYSLSGAPGKSFLRISVKREQGHAVNPDGLVSNVLHDQLEIGSLIELAPPMGDYFLHEDRSTPVVLISAGVGITPKLAMLEHLIETNSTRSVSFIHACRHGGVHAFKQHIKQLSAQHPYLKHVVFYETPREQDVVDHDYQYAGRLHLEQIAPLVAQPHADYYVCGPVPFMQEQINKLKKLGVDAGKIHAEAFGSGGVAA</sequence>
<evidence type="ECO:0000256" key="7">
    <source>
        <dbReference type="ARBA" id="ARBA00022630"/>
    </source>
</evidence>
<dbReference type="PANTHER" id="PTHR43396">
    <property type="entry name" value="FLAVOHEMOPROTEIN"/>
    <property type="match status" value="1"/>
</dbReference>
<evidence type="ECO:0000256" key="3">
    <source>
        <dbReference type="ARBA" id="ARBA00022448"/>
    </source>
</evidence>
<dbReference type="SUPFAM" id="SSF46458">
    <property type="entry name" value="Globin-like"/>
    <property type="match status" value="1"/>
</dbReference>
<evidence type="ECO:0000256" key="17">
    <source>
        <dbReference type="HAMAP-Rule" id="MF_01252"/>
    </source>
</evidence>
<evidence type="ECO:0000256" key="13">
    <source>
        <dbReference type="ARBA" id="ARBA00023027"/>
    </source>
</evidence>
<keyword evidence="12 17" id="KW-0408">Iron</keyword>
<reference evidence="20" key="1">
    <citation type="submission" date="2020-08" db="EMBL/GenBank/DDBJ databases">
        <title>Novel species isolated from subtropical streams in China.</title>
        <authorList>
            <person name="Lu H."/>
        </authorList>
    </citation>
    <scope>NUCLEOTIDE SEQUENCE</scope>
    <source>
        <strain evidence="20">KACC 12607</strain>
    </source>
</reference>
<evidence type="ECO:0000313" key="21">
    <source>
        <dbReference type="Proteomes" id="UP000634011"/>
    </source>
</evidence>
<feature type="domain" description="Globin" evidence="18">
    <location>
        <begin position="1"/>
        <end position="138"/>
    </location>
</feature>
<evidence type="ECO:0000256" key="1">
    <source>
        <dbReference type="ARBA" id="ARBA00006401"/>
    </source>
</evidence>
<evidence type="ECO:0000256" key="14">
    <source>
        <dbReference type="ARBA" id="ARBA00025094"/>
    </source>
</evidence>
<accession>A0A923KJR8</accession>
<keyword evidence="21" id="KW-1185">Reference proteome</keyword>
<dbReference type="Proteomes" id="UP000634011">
    <property type="component" value="Unassembled WGS sequence"/>
</dbReference>
<dbReference type="EMBL" id="JACOFV010000002">
    <property type="protein sequence ID" value="MBC3860985.1"/>
    <property type="molecule type" value="Genomic_DNA"/>
</dbReference>
<comment type="cofactor">
    <cofactor evidence="17">
        <name>FAD</name>
        <dbReference type="ChEBI" id="CHEBI:57692"/>
    </cofactor>
    <text evidence="17">Binds 1 FAD per subunit.</text>
</comment>
<dbReference type="FunFam" id="2.40.30.10:FF:000034">
    <property type="entry name" value="Flavohemoprotein"/>
    <property type="match status" value="1"/>
</dbReference>
<evidence type="ECO:0000256" key="4">
    <source>
        <dbReference type="ARBA" id="ARBA00022575"/>
    </source>
</evidence>
<keyword evidence="11 17" id="KW-0560">Oxidoreductase</keyword>
<dbReference type="InterPro" id="IPR017938">
    <property type="entry name" value="Riboflavin_synthase-like_b-brl"/>
</dbReference>
<evidence type="ECO:0000256" key="16">
    <source>
        <dbReference type="ARBA" id="ARBA00049433"/>
    </source>
</evidence>
<gene>
    <name evidence="20" type="primary">hmpA</name>
    <name evidence="17" type="synonym">hmp</name>
    <name evidence="20" type="ORF">H8K32_02645</name>
</gene>
<comment type="domain">
    <text evidence="17">Consists of two distinct domains; an N-terminal heme-containing oxygen-binding domain and a C-terminal reductase domain with binding sites for FAD and NAD(P)H.</text>
</comment>
<evidence type="ECO:0000256" key="2">
    <source>
        <dbReference type="ARBA" id="ARBA00008414"/>
    </source>
</evidence>
<feature type="binding site" description="proximal binding residue" evidence="17">
    <location>
        <position position="85"/>
    </location>
    <ligand>
        <name>heme b</name>
        <dbReference type="ChEBI" id="CHEBI:60344"/>
    </ligand>
    <ligandPart>
        <name>Fe</name>
        <dbReference type="ChEBI" id="CHEBI:18248"/>
    </ligandPart>
</feature>
<dbReference type="FunFam" id="3.40.50.80:FF:000010">
    <property type="entry name" value="Flavohemoprotein"/>
    <property type="match status" value="1"/>
</dbReference>
<evidence type="ECO:0000259" key="19">
    <source>
        <dbReference type="PROSITE" id="PS51384"/>
    </source>
</evidence>
<feature type="domain" description="FAD-binding FR-type" evidence="19">
    <location>
        <begin position="152"/>
        <end position="263"/>
    </location>
</feature>
<dbReference type="CDD" id="cd06184">
    <property type="entry name" value="flavohem_like_fad_nad_binding"/>
    <property type="match status" value="1"/>
</dbReference>
<dbReference type="HAMAP" id="MF_01252">
    <property type="entry name" value="Hmp"/>
    <property type="match status" value="1"/>
</dbReference>
<dbReference type="RefSeq" id="WP_186910934.1">
    <property type="nucleotide sequence ID" value="NZ_JACOFV010000002.1"/>
</dbReference>
<evidence type="ECO:0000313" key="20">
    <source>
        <dbReference type="EMBL" id="MBC3860985.1"/>
    </source>
</evidence>
<keyword evidence="9 17" id="KW-0274">FAD</keyword>
<dbReference type="GO" id="GO:0046210">
    <property type="term" value="P:nitric oxide catabolic process"/>
    <property type="evidence" value="ECO:0007669"/>
    <property type="project" value="TreeGrafter"/>
</dbReference>
<dbReference type="InterPro" id="IPR039261">
    <property type="entry name" value="FNR_nucleotide-bd"/>
</dbReference>
<comment type="similarity">
    <text evidence="1 17">In the C-terminal section; belongs to the flavoprotein pyridine nucleotide cytochrome reductase family.</text>
</comment>
<protein>
    <recommendedName>
        <fullName evidence="17">Flavohemoprotein</fullName>
    </recommendedName>
    <alternativeName>
        <fullName evidence="17">Flavohemoglobin</fullName>
    </alternativeName>
    <alternativeName>
        <fullName evidence="17">Hemoglobin-like protein</fullName>
    </alternativeName>
    <alternativeName>
        <fullName evidence="17">Nitric oxide dioxygenase</fullName>
        <shortName evidence="17">NO oxygenase</shortName>
        <shortName evidence="17">NOD</shortName>
        <ecNumber evidence="17">1.14.12.17</ecNumber>
    </alternativeName>
</protein>
<evidence type="ECO:0000256" key="10">
    <source>
        <dbReference type="ARBA" id="ARBA00022857"/>
    </source>
</evidence>
<dbReference type="GO" id="GO:0071500">
    <property type="term" value="P:cellular response to nitrosative stress"/>
    <property type="evidence" value="ECO:0007669"/>
    <property type="project" value="TreeGrafter"/>
</dbReference>
<comment type="caution">
    <text evidence="17">Lacks conserved residue(s) required for the propagation of feature annotation.</text>
</comment>
<dbReference type="Gene3D" id="1.10.490.10">
    <property type="entry name" value="Globins"/>
    <property type="match status" value="1"/>
</dbReference>
<keyword evidence="3 17" id="KW-0813">Transport</keyword>
<dbReference type="GO" id="GO:0008941">
    <property type="term" value="F:nitric oxide dioxygenase NAD(P)H activity"/>
    <property type="evidence" value="ECO:0007669"/>
    <property type="project" value="UniProtKB-UniRule"/>
</dbReference>
<dbReference type="FunFam" id="1.10.490.10:FF:000003">
    <property type="entry name" value="Flavohemoprotein"/>
    <property type="match status" value="1"/>
</dbReference>
<proteinExistence type="inferred from homology"/>
<dbReference type="GO" id="GO:0020037">
    <property type="term" value="F:heme binding"/>
    <property type="evidence" value="ECO:0007669"/>
    <property type="project" value="InterPro"/>
</dbReference>
<comment type="function">
    <text evidence="14 17">Is involved in NO detoxification in an aerobic process, termed nitric oxide dioxygenase (NOD) reaction that utilizes O(2) and NAD(P)H to convert NO to nitrate, which protects the bacterium from various noxious nitrogen compounds. Therefore, plays a central role in the inducible response to nitrosative stress.</text>
</comment>
<feature type="active site" description="Charge relay system" evidence="17">
    <location>
        <position position="137"/>
    </location>
</feature>
<comment type="catalytic activity">
    <reaction evidence="15 17">
        <text>2 nitric oxide + NADH + 2 O2 = 2 nitrate + NAD(+) + H(+)</text>
        <dbReference type="Rhea" id="RHEA:19469"/>
        <dbReference type="ChEBI" id="CHEBI:15378"/>
        <dbReference type="ChEBI" id="CHEBI:15379"/>
        <dbReference type="ChEBI" id="CHEBI:16480"/>
        <dbReference type="ChEBI" id="CHEBI:17632"/>
        <dbReference type="ChEBI" id="CHEBI:57540"/>
        <dbReference type="ChEBI" id="CHEBI:57945"/>
        <dbReference type="EC" id="1.14.12.17"/>
    </reaction>
</comment>
<feature type="site" description="Influences the redox potential of the prosthetic heme and FAD groups" evidence="17">
    <location>
        <position position="84"/>
    </location>
</feature>
<keyword evidence="6 17" id="KW-0561">Oxygen transport</keyword>
<dbReference type="NCBIfam" id="NF009805">
    <property type="entry name" value="PRK13289.1"/>
    <property type="match status" value="1"/>
</dbReference>
<keyword evidence="5 17" id="KW-0349">Heme</keyword>
<dbReference type="GO" id="GO:0009636">
    <property type="term" value="P:response to toxic substance"/>
    <property type="evidence" value="ECO:0007669"/>
    <property type="project" value="UniProtKB-KW"/>
</dbReference>
<dbReference type="Gene3D" id="3.40.50.80">
    <property type="entry name" value="Nucleotide-binding domain of ferredoxin-NADP reductase (FNR) module"/>
    <property type="match status" value="1"/>
</dbReference>
<dbReference type="PROSITE" id="PS01033">
    <property type="entry name" value="GLOBIN"/>
    <property type="match status" value="1"/>
</dbReference>
<dbReference type="CDD" id="cd14779">
    <property type="entry name" value="FHP_Ae-globin-like"/>
    <property type="match status" value="1"/>
</dbReference>
<feature type="site" description="Involved in heme-bound ligand stabilization and O-O bond activation" evidence="17">
    <location>
        <position position="29"/>
    </location>
</feature>
<feature type="binding site" evidence="17">
    <location>
        <begin position="206"/>
        <end position="209"/>
    </location>
    <ligand>
        <name>FAD</name>
        <dbReference type="ChEBI" id="CHEBI:57692"/>
    </ligand>
</feature>
<evidence type="ECO:0000256" key="15">
    <source>
        <dbReference type="ARBA" id="ARBA00048649"/>
    </source>
</evidence>
<dbReference type="Pfam" id="PF00042">
    <property type="entry name" value="Globin"/>
    <property type="match status" value="1"/>
</dbReference>
<dbReference type="InterPro" id="IPR009050">
    <property type="entry name" value="Globin-like_sf"/>
</dbReference>
<comment type="cofactor">
    <cofactor evidence="17">
        <name>heme b</name>
        <dbReference type="ChEBI" id="CHEBI:60344"/>
    </cofactor>
    <text evidence="17">Binds 1 heme b (iron(II)-protoporphyrin IX) group per subunit.</text>
</comment>
<comment type="caution">
    <text evidence="20">The sequence shown here is derived from an EMBL/GenBank/DDBJ whole genome shotgun (WGS) entry which is preliminary data.</text>
</comment>
<dbReference type="InterPro" id="IPR012292">
    <property type="entry name" value="Globin/Proto"/>
</dbReference>
<dbReference type="EC" id="1.14.12.17" evidence="17"/>
<dbReference type="Pfam" id="PF00175">
    <property type="entry name" value="NAD_binding_1"/>
    <property type="match status" value="1"/>
</dbReference>
<feature type="active site" description="Charge relay system" evidence="17">
    <location>
        <position position="95"/>
    </location>
</feature>
<dbReference type="InterPro" id="IPR008333">
    <property type="entry name" value="Cbr1-like_FAD-bd_dom"/>
</dbReference>
<dbReference type="GO" id="GO:0005344">
    <property type="term" value="F:oxygen carrier activity"/>
    <property type="evidence" value="ECO:0007669"/>
    <property type="project" value="UniProtKB-UniRule"/>
</dbReference>
<feature type="binding site" evidence="17">
    <location>
        <begin position="276"/>
        <end position="281"/>
    </location>
    <ligand>
        <name>NADP(+)</name>
        <dbReference type="ChEBI" id="CHEBI:58349"/>
    </ligand>
</feature>
<dbReference type="Pfam" id="PF00970">
    <property type="entry name" value="FAD_binding_6"/>
    <property type="match status" value="1"/>
</dbReference>
<keyword evidence="4 17" id="KW-0216">Detoxification</keyword>
<evidence type="ECO:0000256" key="8">
    <source>
        <dbReference type="ARBA" id="ARBA00022723"/>
    </source>
</evidence>
<comment type="similarity">
    <text evidence="2 17">Belongs to the globin family. Two-domain flavohemoproteins subfamily.</text>
</comment>
<evidence type="ECO:0000256" key="6">
    <source>
        <dbReference type="ARBA" id="ARBA00022621"/>
    </source>
</evidence>
<name>A0A923KJR8_9BURK</name>